<evidence type="ECO:0000256" key="1">
    <source>
        <dbReference type="ARBA" id="ARBA00005189"/>
    </source>
</evidence>
<evidence type="ECO:0000256" key="2">
    <source>
        <dbReference type="ARBA" id="ARBA00022679"/>
    </source>
</evidence>
<keyword evidence="2" id="KW-0808">Transferase</keyword>
<dbReference type="PANTHER" id="PTHR10434:SF11">
    <property type="entry name" value="1-ACYL-SN-GLYCEROL-3-PHOSPHATE ACYLTRANSFERASE"/>
    <property type="match status" value="1"/>
</dbReference>
<reference evidence="6 7" key="1">
    <citation type="journal article" date="2022" name="Res Sq">
        <title>Evolution of multicellular longitudinally dividing oral cavity symbionts (Neisseriaceae).</title>
        <authorList>
            <person name="Nyongesa S."/>
            <person name="Weber P."/>
            <person name="Bernet E."/>
            <person name="Pullido F."/>
            <person name="Nieckarz M."/>
            <person name="Delaby M."/>
            <person name="Nieves C."/>
            <person name="Viehboeck T."/>
            <person name="Krause N."/>
            <person name="Rivera-Millot A."/>
            <person name="Nakamura A."/>
            <person name="Vischer N."/>
            <person name="VanNieuwenhze M."/>
            <person name="Brun Y."/>
            <person name="Cava F."/>
            <person name="Bulgheresi S."/>
            <person name="Veyrier F."/>
        </authorList>
    </citation>
    <scope>NUCLEOTIDE SEQUENCE [LARGE SCALE GENOMIC DNA]</scope>
    <source>
        <strain evidence="6 7">17694</strain>
    </source>
</reference>
<dbReference type="GO" id="GO:0016746">
    <property type="term" value="F:acyltransferase activity"/>
    <property type="evidence" value="ECO:0007669"/>
    <property type="project" value="UniProtKB-KW"/>
</dbReference>
<evidence type="ECO:0000259" key="5">
    <source>
        <dbReference type="SMART" id="SM00563"/>
    </source>
</evidence>
<comment type="pathway">
    <text evidence="1">Lipid metabolism.</text>
</comment>
<organism evidence="6 7">
    <name type="scientific">Conchiformibius kuhniae</name>
    <dbReference type="NCBI Taxonomy" id="211502"/>
    <lineage>
        <taxon>Bacteria</taxon>
        <taxon>Pseudomonadati</taxon>
        <taxon>Pseudomonadota</taxon>
        <taxon>Betaproteobacteria</taxon>
        <taxon>Neisseriales</taxon>
        <taxon>Neisseriaceae</taxon>
        <taxon>Conchiformibius</taxon>
    </lineage>
</organism>
<dbReference type="SMART" id="SM00563">
    <property type="entry name" value="PlsC"/>
    <property type="match status" value="1"/>
</dbReference>
<dbReference type="AlphaFoldDB" id="A0ABD8B6Z1"/>
<proteinExistence type="predicted"/>
<dbReference type="KEGG" id="ckh:LVJ77_08670"/>
<feature type="region of interest" description="Disordered" evidence="4">
    <location>
        <begin position="224"/>
        <end position="245"/>
    </location>
</feature>
<dbReference type="Pfam" id="PF01553">
    <property type="entry name" value="Acyltransferase"/>
    <property type="match status" value="1"/>
</dbReference>
<gene>
    <name evidence="6" type="ORF">LVJ77_08670</name>
</gene>
<evidence type="ECO:0000313" key="7">
    <source>
        <dbReference type="Proteomes" id="UP000831534"/>
    </source>
</evidence>
<accession>A0ABD8B6Z1</accession>
<dbReference type="InterPro" id="IPR002123">
    <property type="entry name" value="Plipid/glycerol_acylTrfase"/>
</dbReference>
<evidence type="ECO:0000256" key="3">
    <source>
        <dbReference type="ARBA" id="ARBA00023315"/>
    </source>
</evidence>
<dbReference type="EMBL" id="CP091521">
    <property type="protein sequence ID" value="XHH49725.1"/>
    <property type="molecule type" value="Genomic_DNA"/>
</dbReference>
<dbReference type="RefSeq" id="WP_051255654.1">
    <property type="nucleotide sequence ID" value="NZ_CP091521.1"/>
</dbReference>
<keyword evidence="3 6" id="KW-0012">Acyltransferase</keyword>
<sequence length="245" mass="27207">MTVPVSRPPLPQRLCAAAIDACLSFFVSFITGVRPKFEGDLDFSPEKKVYFANHASHGDFMLVWISLPQRWRDVVRPVAGADYWLGGRVRRFLIQNVFRALLIDRKGGSPQAVTAQMGEALRQGSSLIIFPEGTRNTDDDVLLLPFKSGIYHLARENPDVKFIPIWIDNINRVLPKGKLLPVPIICDVNIGGEIQLFPGEEKDAFLARARDALLALAPESKRLLPAPAPHTDYRQTGLPGSGKEQ</sequence>
<dbReference type="PANTHER" id="PTHR10434">
    <property type="entry name" value="1-ACYL-SN-GLYCEROL-3-PHOSPHATE ACYLTRANSFERASE"/>
    <property type="match status" value="1"/>
</dbReference>
<evidence type="ECO:0000313" key="6">
    <source>
        <dbReference type="EMBL" id="XHH49725.1"/>
    </source>
</evidence>
<evidence type="ECO:0000256" key="4">
    <source>
        <dbReference type="SAM" id="MobiDB-lite"/>
    </source>
</evidence>
<dbReference type="SUPFAM" id="SSF69593">
    <property type="entry name" value="Glycerol-3-phosphate (1)-acyltransferase"/>
    <property type="match status" value="1"/>
</dbReference>
<dbReference type="CDD" id="cd07989">
    <property type="entry name" value="LPLAT_AGPAT-like"/>
    <property type="match status" value="1"/>
</dbReference>
<protein>
    <submittedName>
        <fullName evidence="6">Lysophospholipid acyltransferase family protein</fullName>
    </submittedName>
</protein>
<name>A0ABD8B6Z1_9NEIS</name>
<keyword evidence="7" id="KW-1185">Reference proteome</keyword>
<feature type="domain" description="Phospholipid/glycerol acyltransferase" evidence="5">
    <location>
        <begin position="48"/>
        <end position="170"/>
    </location>
</feature>
<dbReference type="Proteomes" id="UP000831534">
    <property type="component" value="Chromosome"/>
</dbReference>